<comment type="caution">
    <text evidence="2">The sequence shown here is derived from an EMBL/GenBank/DDBJ whole genome shotgun (WGS) entry which is preliminary data.</text>
</comment>
<proteinExistence type="predicted"/>
<protein>
    <recommendedName>
        <fullName evidence="1">Zn(2)-C6 fungal-type domain-containing protein</fullName>
    </recommendedName>
</protein>
<evidence type="ECO:0000313" key="2">
    <source>
        <dbReference type="EMBL" id="RIB29068.1"/>
    </source>
</evidence>
<reference evidence="2 3" key="1">
    <citation type="submission" date="2018-06" db="EMBL/GenBank/DDBJ databases">
        <title>Comparative genomics reveals the genomic features of Rhizophagus irregularis, R. cerebriforme, R. diaphanum and Gigaspora rosea, and their symbiotic lifestyle signature.</title>
        <authorList>
            <person name="Morin E."/>
            <person name="San Clemente H."/>
            <person name="Chen E.C.H."/>
            <person name="De La Providencia I."/>
            <person name="Hainaut M."/>
            <person name="Kuo A."/>
            <person name="Kohler A."/>
            <person name="Murat C."/>
            <person name="Tang N."/>
            <person name="Roy S."/>
            <person name="Loubradou J."/>
            <person name="Henrissat B."/>
            <person name="Grigoriev I.V."/>
            <person name="Corradi N."/>
            <person name="Roux C."/>
            <person name="Martin F.M."/>
        </authorList>
    </citation>
    <scope>NUCLEOTIDE SEQUENCE [LARGE SCALE GENOMIC DNA]</scope>
    <source>
        <strain evidence="2 3">DAOM 194757</strain>
    </source>
</reference>
<evidence type="ECO:0000259" key="1">
    <source>
        <dbReference type="PROSITE" id="PS50048"/>
    </source>
</evidence>
<feature type="domain" description="Zn(2)-C6 fungal-type" evidence="1">
    <location>
        <begin position="15"/>
        <end position="49"/>
    </location>
</feature>
<organism evidence="2 3">
    <name type="scientific">Gigaspora rosea</name>
    <dbReference type="NCBI Taxonomy" id="44941"/>
    <lineage>
        <taxon>Eukaryota</taxon>
        <taxon>Fungi</taxon>
        <taxon>Fungi incertae sedis</taxon>
        <taxon>Mucoromycota</taxon>
        <taxon>Glomeromycotina</taxon>
        <taxon>Glomeromycetes</taxon>
        <taxon>Diversisporales</taxon>
        <taxon>Gigasporaceae</taxon>
        <taxon>Gigaspora</taxon>
    </lineage>
</organism>
<sequence>MSSLKIKKTSSLKTRCFSCRKQQIKCKPSIENPNICQYCFKKNYNENKCLKTSPKYYPDEIKRLNSIVIENKLRISDLEKRFYSALLLIKNKPTPIPQSKNNDRTNDTTTTYTETASTTTLLTTIKPDFDFPKRLKDLLTSKESTTNSTTTRTFQKSFIKRFYI</sequence>
<dbReference type="Proteomes" id="UP000266673">
    <property type="component" value="Unassembled WGS sequence"/>
</dbReference>
<dbReference type="PROSITE" id="PS50048">
    <property type="entry name" value="ZN2_CY6_FUNGAL_2"/>
    <property type="match status" value="1"/>
</dbReference>
<dbReference type="GO" id="GO:0000981">
    <property type="term" value="F:DNA-binding transcription factor activity, RNA polymerase II-specific"/>
    <property type="evidence" value="ECO:0007669"/>
    <property type="project" value="InterPro"/>
</dbReference>
<gene>
    <name evidence="2" type="ORF">C2G38_2156252</name>
</gene>
<name>A0A397W4C4_9GLOM</name>
<evidence type="ECO:0000313" key="3">
    <source>
        <dbReference type="Proteomes" id="UP000266673"/>
    </source>
</evidence>
<keyword evidence="3" id="KW-1185">Reference proteome</keyword>
<dbReference type="GO" id="GO:0008270">
    <property type="term" value="F:zinc ion binding"/>
    <property type="evidence" value="ECO:0007669"/>
    <property type="project" value="InterPro"/>
</dbReference>
<dbReference type="InterPro" id="IPR001138">
    <property type="entry name" value="Zn2Cys6_DnaBD"/>
</dbReference>
<dbReference type="EMBL" id="QKWP01000047">
    <property type="protein sequence ID" value="RIB29068.1"/>
    <property type="molecule type" value="Genomic_DNA"/>
</dbReference>
<accession>A0A397W4C4</accession>
<dbReference type="AlphaFoldDB" id="A0A397W4C4"/>